<dbReference type="InterPro" id="IPR036271">
    <property type="entry name" value="Tet_transcr_reg_TetR-rel_C_sf"/>
</dbReference>
<keyword evidence="1" id="KW-0805">Transcription regulation</keyword>
<dbReference type="SUPFAM" id="SSF48498">
    <property type="entry name" value="Tetracyclin repressor-like, C-terminal domain"/>
    <property type="match status" value="1"/>
</dbReference>
<dbReference type="InterPro" id="IPR023772">
    <property type="entry name" value="DNA-bd_HTH_TetR-type_CS"/>
</dbReference>
<dbReference type="Gene3D" id="1.10.357.10">
    <property type="entry name" value="Tetracycline Repressor, domain 2"/>
    <property type="match status" value="1"/>
</dbReference>
<protein>
    <submittedName>
        <fullName evidence="6">TetR family transcriptional regulator</fullName>
    </submittedName>
</protein>
<dbReference type="PROSITE" id="PS01081">
    <property type="entry name" value="HTH_TETR_1"/>
    <property type="match status" value="1"/>
</dbReference>
<evidence type="ECO:0000256" key="2">
    <source>
        <dbReference type="ARBA" id="ARBA00023125"/>
    </source>
</evidence>
<dbReference type="EMBL" id="BAAAQD010000023">
    <property type="protein sequence ID" value="GAA1552583.1"/>
    <property type="molecule type" value="Genomic_DNA"/>
</dbReference>
<evidence type="ECO:0000256" key="1">
    <source>
        <dbReference type="ARBA" id="ARBA00023015"/>
    </source>
</evidence>
<dbReference type="PANTHER" id="PTHR30055">
    <property type="entry name" value="HTH-TYPE TRANSCRIPTIONAL REGULATOR RUTR"/>
    <property type="match status" value="1"/>
</dbReference>
<accession>A0ABN2C7D6</accession>
<proteinExistence type="predicted"/>
<dbReference type="PROSITE" id="PS50977">
    <property type="entry name" value="HTH_TETR_2"/>
    <property type="match status" value="1"/>
</dbReference>
<keyword evidence="7" id="KW-1185">Reference proteome</keyword>
<feature type="DNA-binding region" description="H-T-H motif" evidence="4">
    <location>
        <begin position="45"/>
        <end position="64"/>
    </location>
</feature>
<dbReference type="InterPro" id="IPR001647">
    <property type="entry name" value="HTH_TetR"/>
</dbReference>
<comment type="caution">
    <text evidence="6">The sequence shown here is derived from an EMBL/GenBank/DDBJ whole genome shotgun (WGS) entry which is preliminary data.</text>
</comment>
<organism evidence="6 7">
    <name type="scientific">Dactylosporangium maewongense</name>
    <dbReference type="NCBI Taxonomy" id="634393"/>
    <lineage>
        <taxon>Bacteria</taxon>
        <taxon>Bacillati</taxon>
        <taxon>Actinomycetota</taxon>
        <taxon>Actinomycetes</taxon>
        <taxon>Micromonosporales</taxon>
        <taxon>Micromonosporaceae</taxon>
        <taxon>Dactylosporangium</taxon>
    </lineage>
</organism>
<dbReference type="SUPFAM" id="SSF46689">
    <property type="entry name" value="Homeodomain-like"/>
    <property type="match status" value="1"/>
</dbReference>
<dbReference type="RefSeq" id="WP_344509798.1">
    <property type="nucleotide sequence ID" value="NZ_BAAAQD010000023.1"/>
</dbReference>
<dbReference type="Pfam" id="PF00440">
    <property type="entry name" value="TetR_N"/>
    <property type="match status" value="1"/>
</dbReference>
<sequence length="217" mass="23660">MSDVNGKPRRRYQSSVREEGAQRTRRAIVAAAGELFVERGYVVTSLAEIGAAAGVARPTVFAAFGSKPALLKQVLDQALAGDDEPVAVADRPWFRPVWDATTPGTVLDAYADACVVIARRAALLFETVRRAADDAPEVAELWDTLQRNRRAGAAMVVRQVQTLGTLAPPLDTETATDVLWIYNDPGHHAALVSQRGWPEDAFRRWLATSMRRALLPG</sequence>
<dbReference type="InterPro" id="IPR050109">
    <property type="entry name" value="HTH-type_TetR-like_transc_reg"/>
</dbReference>
<feature type="domain" description="HTH tetR-type" evidence="5">
    <location>
        <begin position="22"/>
        <end position="82"/>
    </location>
</feature>
<dbReference type="InterPro" id="IPR009057">
    <property type="entry name" value="Homeodomain-like_sf"/>
</dbReference>
<keyword evidence="3" id="KW-0804">Transcription</keyword>
<evidence type="ECO:0000256" key="4">
    <source>
        <dbReference type="PROSITE-ProRule" id="PRU00335"/>
    </source>
</evidence>
<reference evidence="6 7" key="1">
    <citation type="journal article" date="2019" name="Int. J. Syst. Evol. Microbiol.">
        <title>The Global Catalogue of Microorganisms (GCM) 10K type strain sequencing project: providing services to taxonomists for standard genome sequencing and annotation.</title>
        <authorList>
            <consortium name="The Broad Institute Genomics Platform"/>
            <consortium name="The Broad Institute Genome Sequencing Center for Infectious Disease"/>
            <person name="Wu L."/>
            <person name="Ma J."/>
        </authorList>
    </citation>
    <scope>NUCLEOTIDE SEQUENCE [LARGE SCALE GENOMIC DNA]</scope>
    <source>
        <strain evidence="6 7">JCM 15933</strain>
    </source>
</reference>
<dbReference type="PRINTS" id="PR00455">
    <property type="entry name" value="HTHTETR"/>
</dbReference>
<dbReference type="PANTHER" id="PTHR30055:SF234">
    <property type="entry name" value="HTH-TYPE TRANSCRIPTIONAL REGULATOR BETI"/>
    <property type="match status" value="1"/>
</dbReference>
<evidence type="ECO:0000259" key="5">
    <source>
        <dbReference type="PROSITE" id="PS50977"/>
    </source>
</evidence>
<evidence type="ECO:0000256" key="3">
    <source>
        <dbReference type="ARBA" id="ARBA00023163"/>
    </source>
</evidence>
<evidence type="ECO:0000313" key="7">
    <source>
        <dbReference type="Proteomes" id="UP001501470"/>
    </source>
</evidence>
<evidence type="ECO:0000313" key="6">
    <source>
        <dbReference type="EMBL" id="GAA1552583.1"/>
    </source>
</evidence>
<keyword evidence="2 4" id="KW-0238">DNA-binding</keyword>
<dbReference type="Proteomes" id="UP001501470">
    <property type="component" value="Unassembled WGS sequence"/>
</dbReference>
<name>A0ABN2C7D6_9ACTN</name>
<gene>
    <name evidence="6" type="ORF">GCM10009827_086620</name>
</gene>